<feature type="domain" description="PNPLA" evidence="8">
    <location>
        <begin position="29"/>
        <end position="200"/>
    </location>
</feature>
<evidence type="ECO:0000313" key="9">
    <source>
        <dbReference type="EMBL" id="NMH65022.1"/>
    </source>
</evidence>
<keyword evidence="7" id="KW-0442">Lipid degradation</keyword>
<evidence type="ECO:0000313" key="10">
    <source>
        <dbReference type="Proteomes" id="UP000737113"/>
    </source>
</evidence>
<dbReference type="PROSITE" id="PS51635">
    <property type="entry name" value="PNPLA"/>
    <property type="match status" value="1"/>
</dbReference>
<dbReference type="GO" id="GO:0016787">
    <property type="term" value="F:hydrolase activity"/>
    <property type="evidence" value="ECO:0007669"/>
    <property type="project" value="UniProtKB-UniRule"/>
</dbReference>
<dbReference type="InterPro" id="IPR016035">
    <property type="entry name" value="Acyl_Trfase/lysoPLipase"/>
</dbReference>
<evidence type="ECO:0000256" key="1">
    <source>
        <dbReference type="ARBA" id="ARBA00001974"/>
    </source>
</evidence>
<feature type="active site" description="Proton acceptor" evidence="7">
    <location>
        <position position="186"/>
    </location>
</feature>
<dbReference type="GO" id="GO:0016491">
    <property type="term" value="F:oxidoreductase activity"/>
    <property type="evidence" value="ECO:0007669"/>
    <property type="project" value="UniProtKB-KW"/>
</dbReference>
<dbReference type="InterPro" id="IPR052542">
    <property type="entry name" value="Cholesterol_Oxidase"/>
</dbReference>
<dbReference type="PANTHER" id="PTHR47470">
    <property type="entry name" value="CHOLESTEROL OXIDASE"/>
    <property type="match status" value="1"/>
</dbReference>
<dbReference type="GO" id="GO:0016042">
    <property type="term" value="P:lipid catabolic process"/>
    <property type="evidence" value="ECO:0007669"/>
    <property type="project" value="UniProtKB-UniRule"/>
</dbReference>
<evidence type="ECO:0000256" key="6">
    <source>
        <dbReference type="ARBA" id="ARBA00023098"/>
    </source>
</evidence>
<keyword evidence="10" id="KW-1185">Reference proteome</keyword>
<feature type="short sequence motif" description="GXSXG" evidence="7">
    <location>
        <begin position="60"/>
        <end position="64"/>
    </location>
</feature>
<keyword evidence="7" id="KW-0378">Hydrolase</keyword>
<keyword evidence="5" id="KW-0560">Oxidoreductase</keyword>
<comment type="cofactor">
    <cofactor evidence="1">
        <name>FAD</name>
        <dbReference type="ChEBI" id="CHEBI:57692"/>
    </cofactor>
</comment>
<accession>A0A972FSR5</accession>
<dbReference type="EMBL" id="JAAXYH010000004">
    <property type="protein sequence ID" value="NMH65022.1"/>
    <property type="molecule type" value="Genomic_DNA"/>
</dbReference>
<dbReference type="InterPro" id="IPR002641">
    <property type="entry name" value="PNPLA_dom"/>
</dbReference>
<keyword evidence="4" id="KW-0274">FAD</keyword>
<keyword evidence="3" id="KW-0285">Flavoprotein</keyword>
<dbReference type="Pfam" id="PF01734">
    <property type="entry name" value="Patatin"/>
    <property type="match status" value="1"/>
</dbReference>
<sequence length="533" mass="57738">MTAQAHTHTQAHTPQGAACGAGDGVNRALILPGGGLRLSYAAGAMAEIFARGLTFQHMDGTSGGSLNLAMLLSGLEIEEICDRWRSLRMRDTLSLMPLSNYLWPGSFVAAMSARAFRNKVYPHLGIDFVKIRTAEGLQATFNLCHFADKSNRVVPHEQMTEDHLLAGMSLPATLPPVAIDGDLYLDSGFIQDANLLEAVKRGANEIWLVWIMGNLDTYRSGPLNAYVQMLEMSANGALGKELQQLQELNTRIEQGERPYGHSQAIRLHLIKPAHPLPLDSALYSGAISHDELIAMGRADASAYFNAIQPEGVRLEPQVLKMTAAKTGLTFNETMQGAFSLDTVEPAEGQGRGQVANTSLAMHASVAIDELQAFIEDPEHKGRLTGTIDFAPLGMGIQANTGVFNLFKPTEDPQLTLMVYELGFEHEGKAYYLAGRKEVRDGSIFGLWSETTTLYTRLHKGADKSGPVIGAGILTLGAGDLLKLMSTLGVTRAHGISAKAKTLGAFGGFFMRQLWATYVTHKHKKATLDGYNAD</sequence>
<evidence type="ECO:0000256" key="7">
    <source>
        <dbReference type="PROSITE-ProRule" id="PRU01161"/>
    </source>
</evidence>
<evidence type="ECO:0000259" key="8">
    <source>
        <dbReference type="PROSITE" id="PS51635"/>
    </source>
</evidence>
<dbReference type="PANTHER" id="PTHR47470:SF1">
    <property type="entry name" value="FAD-DEPENDENT OXIDOREDUCTASE 2 FAD BINDING DOMAIN-CONTAINING PROTEIN"/>
    <property type="match status" value="1"/>
</dbReference>
<organism evidence="9 10">
    <name type="scientific">Shewanella salipaludis</name>
    <dbReference type="NCBI Taxonomy" id="2723052"/>
    <lineage>
        <taxon>Bacteria</taxon>
        <taxon>Pseudomonadati</taxon>
        <taxon>Pseudomonadota</taxon>
        <taxon>Gammaproteobacteria</taxon>
        <taxon>Alteromonadales</taxon>
        <taxon>Shewanellaceae</taxon>
        <taxon>Shewanella</taxon>
    </lineage>
</organism>
<comment type="similarity">
    <text evidence="2">Belongs to the GMC oxidoreductase family.</text>
</comment>
<evidence type="ECO:0000256" key="5">
    <source>
        <dbReference type="ARBA" id="ARBA00023002"/>
    </source>
</evidence>
<dbReference type="Gene3D" id="3.40.1090.10">
    <property type="entry name" value="Cytosolic phospholipase A2 catalytic domain"/>
    <property type="match status" value="1"/>
</dbReference>
<feature type="active site" description="Nucleophile" evidence="7">
    <location>
        <position position="62"/>
    </location>
</feature>
<dbReference type="RefSeq" id="WP_169563712.1">
    <property type="nucleotide sequence ID" value="NZ_JAAXYH010000004.1"/>
</dbReference>
<dbReference type="SUPFAM" id="SSF52151">
    <property type="entry name" value="FabD/lysophospholipase-like"/>
    <property type="match status" value="1"/>
</dbReference>
<protein>
    <submittedName>
        <fullName evidence="9">Patatin-like phospholipase family protein</fullName>
    </submittedName>
</protein>
<comment type="caution">
    <text evidence="9">The sequence shown here is derived from an EMBL/GenBank/DDBJ whole genome shotgun (WGS) entry which is preliminary data.</text>
</comment>
<gene>
    <name evidence="9" type="ORF">HC757_07530</name>
</gene>
<name>A0A972FSR5_9GAMM</name>
<evidence type="ECO:0000256" key="3">
    <source>
        <dbReference type="ARBA" id="ARBA00022630"/>
    </source>
</evidence>
<reference evidence="9" key="1">
    <citation type="submission" date="2020-04" db="EMBL/GenBank/DDBJ databases">
        <title>Description of Shewanella salipaludis sp. nov., isolated from a salt marsh.</title>
        <authorList>
            <person name="Park S."/>
            <person name="Yoon J.-H."/>
        </authorList>
    </citation>
    <scope>NUCLEOTIDE SEQUENCE</scope>
    <source>
        <strain evidence="9">SHSM-M6</strain>
    </source>
</reference>
<evidence type="ECO:0000256" key="4">
    <source>
        <dbReference type="ARBA" id="ARBA00022827"/>
    </source>
</evidence>
<keyword evidence="6 7" id="KW-0443">Lipid metabolism</keyword>
<proteinExistence type="inferred from homology"/>
<comment type="caution">
    <text evidence="7">Lacks conserved residue(s) required for the propagation of feature annotation.</text>
</comment>
<dbReference type="AlphaFoldDB" id="A0A972FSR5"/>
<evidence type="ECO:0000256" key="2">
    <source>
        <dbReference type="ARBA" id="ARBA00010790"/>
    </source>
</evidence>
<dbReference type="Proteomes" id="UP000737113">
    <property type="component" value="Unassembled WGS sequence"/>
</dbReference>